<gene>
    <name evidence="1" type="ORF">STSP2_02429</name>
</gene>
<evidence type="ECO:0000313" key="1">
    <source>
        <dbReference type="EMBL" id="AQT69240.1"/>
    </source>
</evidence>
<dbReference type="PANTHER" id="PTHR36529:SF1">
    <property type="entry name" value="GLYCOSYLTRANSFERASE"/>
    <property type="match status" value="1"/>
</dbReference>
<evidence type="ECO:0000313" key="2">
    <source>
        <dbReference type="Proteomes" id="UP000189674"/>
    </source>
</evidence>
<dbReference type="Pfam" id="PF09837">
    <property type="entry name" value="DUF2064"/>
    <property type="match status" value="1"/>
</dbReference>
<dbReference type="InterPro" id="IPR029044">
    <property type="entry name" value="Nucleotide-diphossugar_trans"/>
</dbReference>
<reference evidence="2" key="1">
    <citation type="submission" date="2017-02" db="EMBL/GenBank/DDBJ databases">
        <title>Comparative genomics and description of representatives of a novel lineage of planctomycetes thriving in anoxic sediments.</title>
        <authorList>
            <person name="Spring S."/>
            <person name="Bunk B."/>
            <person name="Sproer C."/>
        </authorList>
    </citation>
    <scope>NUCLEOTIDE SEQUENCE [LARGE SCALE GENOMIC DNA]</scope>
    <source>
        <strain evidence="2">ST-NAGAB-D1</strain>
    </source>
</reference>
<dbReference type="PANTHER" id="PTHR36529">
    <property type="entry name" value="SLL1095 PROTEIN"/>
    <property type="match status" value="1"/>
</dbReference>
<sequence length="230" mass="25998">MSTHKGNCTAIFVKYPEPGKVKTRLGNQIGHDQAAELYGNFVLDMIDVYRQADCHLRIFVDPSSDRELYREWLGDDLTYAAQTGKGLGERMLNAFEEMFAEGFSKAILTGSDIPDLTVQTINDAFTALSENDVVLGPSSDGGYYLIGFREASFVKEVFKGISWSTDSVLDETLSKFTEHALSEHILDLWHDIDTKEDLIELISRNKDTAFMDSRTVRYLHQHTDITFAEH</sequence>
<protein>
    <submittedName>
        <fullName evidence="1">Transferase 1, rSAM/selenodomain-associated</fullName>
    </submittedName>
</protein>
<proteinExistence type="predicted"/>
<dbReference type="AlphaFoldDB" id="A0A1U9NNP8"/>
<dbReference type="Proteomes" id="UP000189674">
    <property type="component" value="Chromosome"/>
</dbReference>
<dbReference type="InterPro" id="IPR018641">
    <property type="entry name" value="Trfase_1_rSAM/seldom-assoc"/>
</dbReference>
<dbReference type="STRING" id="1936003.STSP2_02429"/>
<organism evidence="1 2">
    <name type="scientific">Anaerohalosphaera lusitana</name>
    <dbReference type="NCBI Taxonomy" id="1936003"/>
    <lineage>
        <taxon>Bacteria</taxon>
        <taxon>Pseudomonadati</taxon>
        <taxon>Planctomycetota</taxon>
        <taxon>Phycisphaerae</taxon>
        <taxon>Sedimentisphaerales</taxon>
        <taxon>Anaerohalosphaeraceae</taxon>
        <taxon>Anaerohalosphaera</taxon>
    </lineage>
</organism>
<accession>A0A1U9NNP8</accession>
<name>A0A1U9NNP8_9BACT</name>
<keyword evidence="2" id="KW-1185">Reference proteome</keyword>
<dbReference type="KEGG" id="alus:STSP2_02429"/>
<keyword evidence="1" id="KW-0808">Transferase</keyword>
<dbReference type="NCBIfam" id="TIGR04282">
    <property type="entry name" value="glyco_like_cofC"/>
    <property type="match status" value="1"/>
</dbReference>
<dbReference type="RefSeq" id="WP_169853180.1">
    <property type="nucleotide sequence ID" value="NZ_CP019791.1"/>
</dbReference>
<dbReference type="EMBL" id="CP019791">
    <property type="protein sequence ID" value="AQT69240.1"/>
    <property type="molecule type" value="Genomic_DNA"/>
</dbReference>
<dbReference type="SUPFAM" id="SSF53448">
    <property type="entry name" value="Nucleotide-diphospho-sugar transferases"/>
    <property type="match status" value="1"/>
</dbReference>
<dbReference type="Gene3D" id="3.90.550.10">
    <property type="entry name" value="Spore Coat Polysaccharide Biosynthesis Protein SpsA, Chain A"/>
    <property type="match status" value="1"/>
</dbReference>
<dbReference type="GO" id="GO:0016740">
    <property type="term" value="F:transferase activity"/>
    <property type="evidence" value="ECO:0007669"/>
    <property type="project" value="UniProtKB-KW"/>
</dbReference>